<comment type="caution">
    <text evidence="3">The sequence shown here is derived from an EMBL/GenBank/DDBJ whole genome shotgun (WGS) entry which is preliminary data.</text>
</comment>
<evidence type="ECO:0000256" key="1">
    <source>
        <dbReference type="SAM" id="Phobius"/>
    </source>
</evidence>
<dbReference type="AlphaFoldDB" id="A0A7W7VLH9"/>
<feature type="transmembrane region" description="Helical" evidence="1">
    <location>
        <begin position="25"/>
        <end position="48"/>
    </location>
</feature>
<name>A0A7W7VLH9_9ACTN</name>
<dbReference type="Pfam" id="PF03703">
    <property type="entry name" value="bPH_2"/>
    <property type="match status" value="1"/>
</dbReference>
<dbReference type="PANTHER" id="PTHR37938:SF1">
    <property type="entry name" value="BLL0215 PROTEIN"/>
    <property type="match status" value="1"/>
</dbReference>
<dbReference type="Proteomes" id="UP000552644">
    <property type="component" value="Unassembled WGS sequence"/>
</dbReference>
<protein>
    <submittedName>
        <fullName evidence="3">Putative membrane protein YdbT with pleckstrin-like domain</fullName>
    </submittedName>
</protein>
<evidence type="ECO:0000259" key="2">
    <source>
        <dbReference type="Pfam" id="PF03703"/>
    </source>
</evidence>
<gene>
    <name evidence="3" type="ORF">FHS44_001262</name>
</gene>
<organism evidence="3 4">
    <name type="scientific">Streptosporangium saharense</name>
    <dbReference type="NCBI Taxonomy" id="1706840"/>
    <lineage>
        <taxon>Bacteria</taxon>
        <taxon>Bacillati</taxon>
        <taxon>Actinomycetota</taxon>
        <taxon>Actinomycetes</taxon>
        <taxon>Streptosporangiales</taxon>
        <taxon>Streptosporangiaceae</taxon>
        <taxon>Streptosporangium</taxon>
    </lineage>
</organism>
<feature type="domain" description="YdbS-like PH" evidence="2">
    <location>
        <begin position="78"/>
        <end position="152"/>
    </location>
</feature>
<accession>A0A7W7VLH9</accession>
<evidence type="ECO:0000313" key="3">
    <source>
        <dbReference type="EMBL" id="MBB4914190.1"/>
    </source>
</evidence>
<dbReference type="RefSeq" id="WP_184712876.1">
    <property type="nucleotide sequence ID" value="NZ_JACHJP010000001.1"/>
</dbReference>
<keyword evidence="1" id="KW-1133">Transmembrane helix</keyword>
<dbReference type="PANTHER" id="PTHR37938">
    <property type="entry name" value="BLL0215 PROTEIN"/>
    <property type="match status" value="1"/>
</dbReference>
<proteinExistence type="predicted"/>
<dbReference type="InterPro" id="IPR005182">
    <property type="entry name" value="YdbS-like_PH"/>
</dbReference>
<feature type="transmembrane region" description="Helical" evidence="1">
    <location>
        <begin position="54"/>
        <end position="73"/>
    </location>
</feature>
<dbReference type="EMBL" id="JACHJP010000001">
    <property type="protein sequence ID" value="MBB4914190.1"/>
    <property type="molecule type" value="Genomic_DNA"/>
</dbReference>
<keyword evidence="1" id="KW-0812">Transmembrane</keyword>
<keyword evidence="1" id="KW-0472">Membrane</keyword>
<keyword evidence="4" id="KW-1185">Reference proteome</keyword>
<sequence>MGLADHHLAEGELRIRTFHPHWKRLVAPFLALVLIILGSSAAIFFMPVFDYDGYARIAVAVIAVGLMTVWSFAPYLRWKNTTYVLTSHRLAISRGVLNKSTEDIPMTKVNTVSADQTLLDRLFGSGTLNVESAGEQGHVTLRDIPNIQDVRADLFRAVDEADDEEPREPRPV</sequence>
<reference evidence="3 4" key="1">
    <citation type="submission" date="2020-08" db="EMBL/GenBank/DDBJ databases">
        <title>Genomic Encyclopedia of Type Strains, Phase III (KMG-III): the genomes of soil and plant-associated and newly described type strains.</title>
        <authorList>
            <person name="Whitman W."/>
        </authorList>
    </citation>
    <scope>NUCLEOTIDE SEQUENCE [LARGE SCALE GENOMIC DNA]</scope>
    <source>
        <strain evidence="3 4">CECT 8840</strain>
    </source>
</reference>
<evidence type="ECO:0000313" key="4">
    <source>
        <dbReference type="Proteomes" id="UP000552644"/>
    </source>
</evidence>